<feature type="transmembrane region" description="Helical" evidence="7">
    <location>
        <begin position="264"/>
        <end position="293"/>
    </location>
</feature>
<feature type="non-terminal residue" evidence="9">
    <location>
        <position position="1"/>
    </location>
</feature>
<accession>A0A1M6UK93</accession>
<feature type="transmembrane region" description="Helical" evidence="7">
    <location>
        <begin position="189"/>
        <end position="214"/>
    </location>
</feature>
<dbReference type="OrthoDB" id="9799209at2"/>
<dbReference type="InterPro" id="IPR006686">
    <property type="entry name" value="MscS_channel_CS"/>
</dbReference>
<feature type="transmembrane region" description="Helical" evidence="7">
    <location>
        <begin position="77"/>
        <end position="101"/>
    </location>
</feature>
<feature type="transmembrane region" description="Helical" evidence="7">
    <location>
        <begin position="146"/>
        <end position="169"/>
    </location>
</feature>
<dbReference type="InterPro" id="IPR011066">
    <property type="entry name" value="MscS_channel_C_sf"/>
</dbReference>
<evidence type="ECO:0000256" key="7">
    <source>
        <dbReference type="SAM" id="Phobius"/>
    </source>
</evidence>
<dbReference type="AlphaFoldDB" id="A0A1M6UK93"/>
<dbReference type="PROSITE" id="PS01246">
    <property type="entry name" value="UPF0003"/>
    <property type="match status" value="1"/>
</dbReference>
<feature type="transmembrane region" description="Helical" evidence="7">
    <location>
        <begin position="107"/>
        <end position="125"/>
    </location>
</feature>
<feature type="domain" description="Mechanosensitive ion channel MscS" evidence="8">
    <location>
        <begin position="280"/>
        <end position="346"/>
    </location>
</feature>
<evidence type="ECO:0000256" key="5">
    <source>
        <dbReference type="ARBA" id="ARBA00022989"/>
    </source>
</evidence>
<protein>
    <submittedName>
        <fullName evidence="9">Mechanosensitive ion channel</fullName>
    </submittedName>
</protein>
<dbReference type="Proteomes" id="UP000183982">
    <property type="component" value="Unassembled WGS sequence"/>
</dbReference>
<dbReference type="InterPro" id="IPR006685">
    <property type="entry name" value="MscS_channel_2nd"/>
</dbReference>
<keyword evidence="4 7" id="KW-0812">Transmembrane</keyword>
<dbReference type="InterPro" id="IPR023408">
    <property type="entry name" value="MscS_beta-dom_sf"/>
</dbReference>
<dbReference type="InterPro" id="IPR052702">
    <property type="entry name" value="MscS-like_channel"/>
</dbReference>
<keyword evidence="10" id="KW-1185">Reference proteome</keyword>
<feature type="non-terminal residue" evidence="9">
    <location>
        <position position="395"/>
    </location>
</feature>
<proteinExistence type="inferred from homology"/>
<name>A0A1M6UK93_9RHOB</name>
<dbReference type="SUPFAM" id="SSF82689">
    <property type="entry name" value="Mechanosensitive channel protein MscS (YggB), C-terminal domain"/>
    <property type="match status" value="1"/>
</dbReference>
<evidence type="ECO:0000256" key="4">
    <source>
        <dbReference type="ARBA" id="ARBA00022692"/>
    </source>
</evidence>
<comment type="similarity">
    <text evidence="2">Belongs to the MscS (TC 1.A.23) family.</text>
</comment>
<evidence type="ECO:0000256" key="6">
    <source>
        <dbReference type="ARBA" id="ARBA00023136"/>
    </source>
</evidence>
<keyword evidence="6 7" id="KW-0472">Membrane</keyword>
<evidence type="ECO:0000313" key="10">
    <source>
        <dbReference type="Proteomes" id="UP000183982"/>
    </source>
</evidence>
<dbReference type="SUPFAM" id="SSF50182">
    <property type="entry name" value="Sm-like ribonucleoproteins"/>
    <property type="match status" value="1"/>
</dbReference>
<dbReference type="Gene3D" id="1.10.287.1260">
    <property type="match status" value="1"/>
</dbReference>
<feature type="transmembrane region" description="Helical" evidence="7">
    <location>
        <begin position="26"/>
        <end position="46"/>
    </location>
</feature>
<evidence type="ECO:0000259" key="8">
    <source>
        <dbReference type="Pfam" id="PF00924"/>
    </source>
</evidence>
<dbReference type="InterPro" id="IPR010920">
    <property type="entry name" value="LSM_dom_sf"/>
</dbReference>
<dbReference type="RefSeq" id="WP_139280825.1">
    <property type="nucleotide sequence ID" value="NZ_FQZQ01000075.1"/>
</dbReference>
<feature type="transmembrane region" description="Helical" evidence="7">
    <location>
        <begin position="235"/>
        <end position="258"/>
    </location>
</feature>
<keyword evidence="5 7" id="KW-1133">Transmembrane helix</keyword>
<evidence type="ECO:0000256" key="2">
    <source>
        <dbReference type="ARBA" id="ARBA00008017"/>
    </source>
</evidence>
<dbReference type="EMBL" id="FQZQ01000075">
    <property type="protein sequence ID" value="SHK69528.1"/>
    <property type="molecule type" value="Genomic_DNA"/>
</dbReference>
<organism evidence="9 10">
    <name type="scientific">Shimia gijangensis</name>
    <dbReference type="NCBI Taxonomy" id="1470563"/>
    <lineage>
        <taxon>Bacteria</taxon>
        <taxon>Pseudomonadati</taxon>
        <taxon>Pseudomonadota</taxon>
        <taxon>Alphaproteobacteria</taxon>
        <taxon>Rhodobacterales</taxon>
        <taxon>Roseobacteraceae</taxon>
    </lineage>
</organism>
<sequence length="395" mass="41538">QALGFVEGIERFSETLGSVSFRSPETVSVVAAPIIVVAAVLLWRLAGLLHAGKLGVAVPGDQAALPSTDGFTSLNKIIVFVLRAVALISVPLVLLGYVYLARQISDAMVMTAANLGIALFLYSILTGSIRALTSKGSAESETTLPLMPFFVGLLIATLLLPVLAITWGARPSDVLEVWRILTVGADVGGMRLSLSVIFSLVFVFFIGVVITRWMQRGLRETVLPRTKMDAGAQNALITGLGYVGMTLSALIAVSVAGLNLSNLAVVAGALSVGIGFGLQTIVSNFVSGIILLIERPIAEGDWIEVSGHSGIVKKIAVRSTQIATFDKHDVIVPNQDLIGGAVKNMTLSSRMGRLIIPVGVAYGSDLEKTKEILETAAADEGSLVQHPAPSVLFRG</sequence>
<dbReference type="GO" id="GO:0005886">
    <property type="term" value="C:plasma membrane"/>
    <property type="evidence" value="ECO:0007669"/>
    <property type="project" value="UniProtKB-SubCell"/>
</dbReference>
<dbReference type="InterPro" id="IPR011014">
    <property type="entry name" value="MscS_channel_TM-2"/>
</dbReference>
<dbReference type="SUPFAM" id="SSF82861">
    <property type="entry name" value="Mechanosensitive channel protein MscS (YggB), transmembrane region"/>
    <property type="match status" value="1"/>
</dbReference>
<keyword evidence="3" id="KW-1003">Cell membrane</keyword>
<evidence type="ECO:0000313" key="9">
    <source>
        <dbReference type="EMBL" id="SHK69528.1"/>
    </source>
</evidence>
<reference evidence="10" key="1">
    <citation type="submission" date="2016-11" db="EMBL/GenBank/DDBJ databases">
        <authorList>
            <person name="Varghese N."/>
            <person name="Submissions S."/>
        </authorList>
    </citation>
    <scope>NUCLEOTIDE SEQUENCE [LARGE SCALE GENOMIC DNA]</scope>
    <source>
        <strain evidence="10">DSM 100564</strain>
    </source>
</reference>
<dbReference type="PANTHER" id="PTHR30347">
    <property type="entry name" value="POTASSIUM CHANNEL RELATED"/>
    <property type="match status" value="1"/>
</dbReference>
<dbReference type="Pfam" id="PF00924">
    <property type="entry name" value="MS_channel_2nd"/>
    <property type="match status" value="1"/>
</dbReference>
<dbReference type="Gene3D" id="2.30.30.60">
    <property type="match status" value="1"/>
</dbReference>
<dbReference type="Gene3D" id="3.30.70.100">
    <property type="match status" value="1"/>
</dbReference>
<dbReference type="STRING" id="1470563.SAMN05444000_1761"/>
<evidence type="ECO:0000256" key="1">
    <source>
        <dbReference type="ARBA" id="ARBA00004651"/>
    </source>
</evidence>
<evidence type="ECO:0000256" key="3">
    <source>
        <dbReference type="ARBA" id="ARBA00022475"/>
    </source>
</evidence>
<dbReference type="PANTHER" id="PTHR30347:SF1">
    <property type="entry name" value="MECHANOSENSITIVE CHANNEL MSCK"/>
    <property type="match status" value="1"/>
</dbReference>
<gene>
    <name evidence="9" type="ORF">SAMN05444000_1761</name>
</gene>
<comment type="subcellular location">
    <subcellularLocation>
        <location evidence="1">Cell membrane</location>
        <topology evidence="1">Multi-pass membrane protein</topology>
    </subcellularLocation>
</comment>
<dbReference type="GO" id="GO:0008381">
    <property type="term" value="F:mechanosensitive monoatomic ion channel activity"/>
    <property type="evidence" value="ECO:0007669"/>
    <property type="project" value="UniProtKB-ARBA"/>
</dbReference>